<reference evidence="1" key="2">
    <citation type="submission" date="2025-09" db="UniProtKB">
        <authorList>
            <consortium name="Ensembl"/>
        </authorList>
    </citation>
    <scope>IDENTIFICATION</scope>
</reference>
<accession>A0A8C8VM15</accession>
<dbReference type="AlphaFoldDB" id="A0A8C8VM15"/>
<proteinExistence type="predicted"/>
<sequence length="134" mass="15856">MFEELISLLFIASVKSQKTINALQIWVSLLLKRFIKVTLQNCDSKQRRKKHCHQMHDKPKYEKKNEMLISLEIGWVKYLGEFYVIFFLGGGVRLTAYSLRKPLQNNNNKKKMCIQVFKNGFIQRNSFLWFGCCS</sequence>
<name>A0A8C8VM15_9SAUR</name>
<reference evidence="1" key="1">
    <citation type="submission" date="2025-08" db="UniProtKB">
        <authorList>
            <consortium name="Ensembl"/>
        </authorList>
    </citation>
    <scope>IDENTIFICATION</scope>
</reference>
<evidence type="ECO:0000313" key="1">
    <source>
        <dbReference type="Ensembl" id="ENSPCEP00000017971.1"/>
    </source>
</evidence>
<dbReference type="Ensembl" id="ENSPCET00000018586.1">
    <property type="protein sequence ID" value="ENSPCEP00000017971.1"/>
    <property type="gene ID" value="ENSPCEG00000014068.1"/>
</dbReference>
<dbReference type="Proteomes" id="UP000694393">
    <property type="component" value="Unplaced"/>
</dbReference>
<protein>
    <submittedName>
        <fullName evidence="1">Uncharacterized protein</fullName>
    </submittedName>
</protein>
<evidence type="ECO:0000313" key="2">
    <source>
        <dbReference type="Proteomes" id="UP000694393"/>
    </source>
</evidence>
<keyword evidence="2" id="KW-1185">Reference proteome</keyword>
<organism evidence="1 2">
    <name type="scientific">Pelusios castaneus</name>
    <name type="common">West African mud turtle</name>
    <dbReference type="NCBI Taxonomy" id="367368"/>
    <lineage>
        <taxon>Eukaryota</taxon>
        <taxon>Metazoa</taxon>
        <taxon>Chordata</taxon>
        <taxon>Craniata</taxon>
        <taxon>Vertebrata</taxon>
        <taxon>Euteleostomi</taxon>
        <taxon>Archelosauria</taxon>
        <taxon>Testudinata</taxon>
        <taxon>Testudines</taxon>
        <taxon>Pleurodira</taxon>
        <taxon>Pelomedusidae</taxon>
        <taxon>Pelusios</taxon>
    </lineage>
</organism>